<feature type="DNA-binding region" description="OmpR/PhoB-type" evidence="9">
    <location>
        <begin position="128"/>
        <end position="224"/>
    </location>
</feature>
<evidence type="ECO:0000259" key="10">
    <source>
        <dbReference type="PROSITE" id="PS50110"/>
    </source>
</evidence>
<evidence type="ECO:0000256" key="3">
    <source>
        <dbReference type="ARBA" id="ARBA00023012"/>
    </source>
</evidence>
<dbReference type="Pfam" id="PF00072">
    <property type="entry name" value="Response_reg"/>
    <property type="match status" value="1"/>
</dbReference>
<dbReference type="InterPro" id="IPR001867">
    <property type="entry name" value="OmpR/PhoB-type_DNA-bd"/>
</dbReference>
<gene>
    <name evidence="12" type="ORF">N5B56_03165</name>
</gene>
<dbReference type="Gene3D" id="6.10.250.690">
    <property type="match status" value="1"/>
</dbReference>
<dbReference type="InterPro" id="IPR036388">
    <property type="entry name" value="WH-like_DNA-bd_sf"/>
</dbReference>
<comment type="caution">
    <text evidence="12">The sequence shown here is derived from an EMBL/GenBank/DDBJ whole genome shotgun (WGS) entry which is preliminary data.</text>
</comment>
<dbReference type="InterPro" id="IPR001789">
    <property type="entry name" value="Sig_transdc_resp-reg_receiver"/>
</dbReference>
<feature type="domain" description="Response regulatory" evidence="10">
    <location>
        <begin position="4"/>
        <end position="117"/>
    </location>
</feature>
<protein>
    <recommendedName>
        <fullName evidence="1">Stage 0 sporulation protein A homolog</fullName>
    </recommendedName>
</protein>
<dbReference type="RefSeq" id="WP_022088035.1">
    <property type="nucleotide sequence ID" value="NZ_JAODBU010000003.1"/>
</dbReference>
<dbReference type="PROSITE" id="PS51755">
    <property type="entry name" value="OMPR_PHOB"/>
    <property type="match status" value="1"/>
</dbReference>
<evidence type="ECO:0000256" key="2">
    <source>
        <dbReference type="ARBA" id="ARBA00022553"/>
    </source>
</evidence>
<evidence type="ECO:0000313" key="13">
    <source>
        <dbReference type="Proteomes" id="UP001431199"/>
    </source>
</evidence>
<comment type="function">
    <text evidence="7">May play the central regulatory role in sporulation. It may be an element of the effector pathway responsible for the activation of sporulation genes in response to nutritional stress. Spo0A may act in concert with spo0H (a sigma factor) to control the expression of some genes that are critical to the sporulation process.</text>
</comment>
<evidence type="ECO:0000256" key="7">
    <source>
        <dbReference type="ARBA" id="ARBA00024867"/>
    </source>
</evidence>
<dbReference type="SUPFAM" id="SSF52172">
    <property type="entry name" value="CheY-like"/>
    <property type="match status" value="1"/>
</dbReference>
<dbReference type="Proteomes" id="UP001431199">
    <property type="component" value="Unassembled WGS sequence"/>
</dbReference>
<proteinExistence type="predicted"/>
<sequence>MSELIYIADDEKNIRELVKCFLENQGYEVETFSNGDDLFKRYKEKNADMIILDVIMPGTDGVEICRQIRQIANVPIIILSAKDSEEDRIKGISVGGDDYLTKPFSPIELVARVQALFRRISMDKVEKVEKVTFGNIKIDVTKKQAYVDDEEIALTPLEFDFLKYLIQKNNQAISREELLKEVWKIAYDIDTRATDDTVKRLRRKIADSNVEIKTVWGYGFKMALKK</sequence>
<dbReference type="CDD" id="cd00383">
    <property type="entry name" value="trans_reg_C"/>
    <property type="match status" value="1"/>
</dbReference>
<dbReference type="SUPFAM" id="SSF46894">
    <property type="entry name" value="C-terminal effector domain of the bipartite response regulators"/>
    <property type="match status" value="1"/>
</dbReference>
<keyword evidence="6" id="KW-0804">Transcription</keyword>
<name>A0ABT2LYY6_9FIRM</name>
<dbReference type="InterPro" id="IPR011006">
    <property type="entry name" value="CheY-like_superfamily"/>
</dbReference>
<evidence type="ECO:0000256" key="5">
    <source>
        <dbReference type="ARBA" id="ARBA00023125"/>
    </source>
</evidence>
<dbReference type="PANTHER" id="PTHR48111:SF40">
    <property type="entry name" value="PHOSPHATE REGULON TRANSCRIPTIONAL REGULATORY PROTEIN PHOB"/>
    <property type="match status" value="1"/>
</dbReference>
<organism evidence="12 13">
    <name type="scientific">Eubacterium album</name>
    <dbReference type="NCBI Taxonomy" id="2978477"/>
    <lineage>
        <taxon>Bacteria</taxon>
        <taxon>Bacillati</taxon>
        <taxon>Bacillota</taxon>
        <taxon>Clostridia</taxon>
        <taxon>Eubacteriales</taxon>
        <taxon>Eubacteriaceae</taxon>
        <taxon>Eubacterium</taxon>
    </lineage>
</organism>
<dbReference type="SMART" id="SM00862">
    <property type="entry name" value="Trans_reg_C"/>
    <property type="match status" value="1"/>
</dbReference>
<dbReference type="InterPro" id="IPR016032">
    <property type="entry name" value="Sig_transdc_resp-reg_C-effctor"/>
</dbReference>
<evidence type="ECO:0000256" key="6">
    <source>
        <dbReference type="ARBA" id="ARBA00023163"/>
    </source>
</evidence>
<evidence type="ECO:0000256" key="8">
    <source>
        <dbReference type="PROSITE-ProRule" id="PRU00169"/>
    </source>
</evidence>
<accession>A0ABT2LYY6</accession>
<evidence type="ECO:0000313" key="12">
    <source>
        <dbReference type="EMBL" id="MCT7398088.1"/>
    </source>
</evidence>
<dbReference type="PROSITE" id="PS50110">
    <property type="entry name" value="RESPONSE_REGULATORY"/>
    <property type="match status" value="1"/>
</dbReference>
<keyword evidence="5 9" id="KW-0238">DNA-binding</keyword>
<feature type="modified residue" description="4-aspartylphosphate" evidence="8">
    <location>
        <position position="53"/>
    </location>
</feature>
<dbReference type="EMBL" id="JAODBU010000003">
    <property type="protein sequence ID" value="MCT7398088.1"/>
    <property type="molecule type" value="Genomic_DNA"/>
</dbReference>
<dbReference type="SMART" id="SM00448">
    <property type="entry name" value="REC"/>
    <property type="match status" value="1"/>
</dbReference>
<dbReference type="InterPro" id="IPR039420">
    <property type="entry name" value="WalR-like"/>
</dbReference>
<keyword evidence="4" id="KW-0805">Transcription regulation</keyword>
<keyword evidence="3" id="KW-0902">Two-component regulatory system</keyword>
<keyword evidence="2 8" id="KW-0597">Phosphoprotein</keyword>
<dbReference type="Pfam" id="PF00486">
    <property type="entry name" value="Trans_reg_C"/>
    <property type="match status" value="1"/>
</dbReference>
<dbReference type="Gene3D" id="1.10.10.10">
    <property type="entry name" value="Winged helix-like DNA-binding domain superfamily/Winged helix DNA-binding domain"/>
    <property type="match status" value="1"/>
</dbReference>
<evidence type="ECO:0000256" key="9">
    <source>
        <dbReference type="PROSITE-ProRule" id="PRU01091"/>
    </source>
</evidence>
<reference evidence="12" key="1">
    <citation type="submission" date="2022-09" db="EMBL/GenBank/DDBJ databases">
        <title>Eubacterium sp. LFL-14 isolated from human feces.</title>
        <authorList>
            <person name="Liu F."/>
        </authorList>
    </citation>
    <scope>NUCLEOTIDE SEQUENCE</scope>
    <source>
        <strain evidence="12">LFL-14</strain>
    </source>
</reference>
<feature type="domain" description="OmpR/PhoB-type" evidence="11">
    <location>
        <begin position="128"/>
        <end position="224"/>
    </location>
</feature>
<keyword evidence="13" id="KW-1185">Reference proteome</keyword>
<evidence type="ECO:0000256" key="1">
    <source>
        <dbReference type="ARBA" id="ARBA00018672"/>
    </source>
</evidence>
<evidence type="ECO:0000259" key="11">
    <source>
        <dbReference type="PROSITE" id="PS51755"/>
    </source>
</evidence>
<evidence type="ECO:0000256" key="4">
    <source>
        <dbReference type="ARBA" id="ARBA00023015"/>
    </source>
</evidence>
<dbReference type="PANTHER" id="PTHR48111">
    <property type="entry name" value="REGULATOR OF RPOS"/>
    <property type="match status" value="1"/>
</dbReference>
<dbReference type="Gene3D" id="3.40.50.2300">
    <property type="match status" value="1"/>
</dbReference>